<dbReference type="STRING" id="1475481.GCA_000953855_01544"/>
<dbReference type="RefSeq" id="WP_062536690.1">
    <property type="nucleotide sequence ID" value="NZ_DF970195.1"/>
</dbReference>
<evidence type="ECO:0000313" key="4">
    <source>
        <dbReference type="Proteomes" id="UP000253740"/>
    </source>
</evidence>
<dbReference type="InterPro" id="IPR013096">
    <property type="entry name" value="Cupin_2"/>
</dbReference>
<keyword evidence="4" id="KW-1185">Reference proteome</keyword>
<dbReference type="InterPro" id="IPR052044">
    <property type="entry name" value="PKS_Associated_Protein"/>
</dbReference>
<reference evidence="2" key="1">
    <citation type="submission" date="2015-03" db="EMBL/GenBank/DDBJ databases">
        <title>Draft genome sequence of Mizugakiibacter sediminis skMP5.</title>
        <authorList>
            <person name="Watanabe T."/>
            <person name="Kojima H."/>
            <person name="Fukui M."/>
        </authorList>
    </citation>
    <scope>NUCLEOTIDE SEQUENCE</scope>
    <source>
        <strain evidence="2">SkMP5</strain>
    </source>
</reference>
<dbReference type="EMBL" id="DF952382">
    <property type="protein sequence ID" value="GAN45721.1"/>
    <property type="molecule type" value="Genomic_DNA"/>
</dbReference>
<reference evidence="3" key="2">
    <citation type="submission" date="2015-08" db="EMBL/GenBank/DDBJ databases">
        <title>Complete DNA Sequence of Pseudomonas syringae pv. actinidiae, the Causal Agent of Kiwifruit Canker Disease.</title>
        <authorList>
            <person name="Rikkerink E.H.A."/>
            <person name="Fineran P.C."/>
        </authorList>
    </citation>
    <scope>NUCLEOTIDE SEQUENCE</scope>
    <source>
        <strain evidence="3">SkMP5</strain>
    </source>
</reference>
<dbReference type="OrthoDB" id="9794183at2"/>
<dbReference type="InterPro" id="IPR014710">
    <property type="entry name" value="RmlC-like_jellyroll"/>
</dbReference>
<dbReference type="PANTHER" id="PTHR36114">
    <property type="entry name" value="16.7 KDA PROTEIN IN WHIE LOCUS"/>
    <property type="match status" value="1"/>
</dbReference>
<dbReference type="CDD" id="cd02226">
    <property type="entry name" value="cupin_YdbB-like"/>
    <property type="match status" value="1"/>
</dbReference>
<dbReference type="PANTHER" id="PTHR36114:SF1">
    <property type="entry name" value="16.7 KDA PROTEIN IN WHIE LOCUS"/>
    <property type="match status" value="1"/>
</dbReference>
<sequence>MNPTGRLAEEFAAITEHWSPRVIAMSNGQYVKLAKVRGEFVWHDHADEDELFLVMRGTLVLRFRDRPEVTLRAGDFHVVPRGVQHCPYAPEEAWIMLVEPAATKHTGDVESALTRSVETQTAHLR</sequence>
<evidence type="ECO:0000313" key="2">
    <source>
        <dbReference type="EMBL" id="GAN45721.1"/>
    </source>
</evidence>
<dbReference type="Gene3D" id="2.60.120.10">
    <property type="entry name" value="Jelly Rolls"/>
    <property type="match status" value="1"/>
</dbReference>
<name>A0A0K8QP72_9GAMM</name>
<feature type="domain" description="Cupin type-2" evidence="1">
    <location>
        <begin position="37"/>
        <end position="92"/>
    </location>
</feature>
<dbReference type="EMBL" id="DF970195">
    <property type="protein sequence ID" value="GAP66212.1"/>
    <property type="molecule type" value="Genomic_DNA"/>
</dbReference>
<evidence type="ECO:0000259" key="1">
    <source>
        <dbReference type="Pfam" id="PF07883"/>
    </source>
</evidence>
<dbReference type="InterPro" id="IPR011051">
    <property type="entry name" value="RmlC_Cupin_sf"/>
</dbReference>
<organism evidence="3">
    <name type="scientific">Mizugakiibacter sediminis</name>
    <dbReference type="NCBI Taxonomy" id="1475481"/>
    <lineage>
        <taxon>Bacteria</taxon>
        <taxon>Pseudomonadati</taxon>
        <taxon>Pseudomonadota</taxon>
        <taxon>Gammaproteobacteria</taxon>
        <taxon>Lysobacterales</taxon>
        <taxon>Rhodanobacteraceae</taxon>
        <taxon>Mizugakiibacter</taxon>
    </lineage>
</organism>
<dbReference type="Proteomes" id="UP000253740">
    <property type="component" value="Unassembled WGS sequence"/>
</dbReference>
<evidence type="ECO:0000313" key="3">
    <source>
        <dbReference type="EMBL" id="GAP66212.1"/>
    </source>
</evidence>
<dbReference type="HOGENOM" id="CLU_131430_1_0_6"/>
<gene>
    <name evidence="2" type="ORF">MBSD_2273</name>
    <name evidence="3" type="ORF">MBSD_n1515</name>
</gene>
<dbReference type="AlphaFoldDB" id="A0A0K8QP72"/>
<protein>
    <submittedName>
        <fullName evidence="3">Cupin</fullName>
    </submittedName>
</protein>
<accession>A0A0K8QP72</accession>
<dbReference type="Pfam" id="PF07883">
    <property type="entry name" value="Cupin_2"/>
    <property type="match status" value="1"/>
</dbReference>
<proteinExistence type="predicted"/>
<dbReference type="SUPFAM" id="SSF51182">
    <property type="entry name" value="RmlC-like cupins"/>
    <property type="match status" value="1"/>
</dbReference>